<feature type="compositionally biased region" description="Low complexity" evidence="1">
    <location>
        <begin position="181"/>
        <end position="196"/>
    </location>
</feature>
<dbReference type="Proteomes" id="UP001327560">
    <property type="component" value="Chromosome 8"/>
</dbReference>
<feature type="region of interest" description="Disordered" evidence="1">
    <location>
        <begin position="135"/>
        <end position="214"/>
    </location>
</feature>
<feature type="domain" description="DUF6857" evidence="3">
    <location>
        <begin position="353"/>
        <end position="624"/>
    </location>
</feature>
<proteinExistence type="predicted"/>
<dbReference type="PANTHER" id="PTHR31928:SF13">
    <property type="entry name" value="OS07G0588300 PROTEIN"/>
    <property type="match status" value="1"/>
</dbReference>
<feature type="compositionally biased region" description="Basic residues" evidence="1">
    <location>
        <begin position="160"/>
        <end position="170"/>
    </location>
</feature>
<organism evidence="4 5">
    <name type="scientific">Canna indica</name>
    <name type="common">Indian-shot</name>
    <dbReference type="NCBI Taxonomy" id="4628"/>
    <lineage>
        <taxon>Eukaryota</taxon>
        <taxon>Viridiplantae</taxon>
        <taxon>Streptophyta</taxon>
        <taxon>Embryophyta</taxon>
        <taxon>Tracheophyta</taxon>
        <taxon>Spermatophyta</taxon>
        <taxon>Magnoliopsida</taxon>
        <taxon>Liliopsida</taxon>
        <taxon>Zingiberales</taxon>
        <taxon>Cannaceae</taxon>
        <taxon>Canna</taxon>
    </lineage>
</organism>
<accession>A0AAQ3QQQ2</accession>
<dbReference type="InterPro" id="IPR010341">
    <property type="entry name" value="DUF936_pln"/>
</dbReference>
<evidence type="ECO:0000313" key="4">
    <source>
        <dbReference type="EMBL" id="WOL16950.1"/>
    </source>
</evidence>
<name>A0AAQ3QQQ2_9LILI</name>
<dbReference type="AlphaFoldDB" id="A0AAQ3QQQ2"/>
<sequence>MASLSPGVLLRLIEDKDSSPSPGGASPRRPLLHSPLAVLQITGIVPAVDDPNLCPDKGFYVKLSDASHSTFVSLPADLNDLILADRLQIGQFIHVRRLEPASPIPVLRDFRLLTGRHPCHHGTVNLVSPPVPTTVAANTTPGPGGAAFRPAGTPPLPPPAKKKRQLHPRRYSIVVGDRSSEAAMSSPSSLTAASPLHRAVKKREHKGRSPDVQSDLKNLSFVSIEEEIYDSDDDDSRLSFTSSSSSSPYTSRSRRSWDSSPGRNATENRKEMKPMTPHHIATVSPIRFSQHISLLPKDDASCRRSTEKTLKLLESPAKRKLSDSEKTCSEISSISSAFSSPDNTRSPDKVGLIWALLPPNLMKHGKEVIRQRDSSLQAAIDSLLEASAAEKFIECLSMYAELQSEKDEDPQDVVNRFLNFHQKMAHTRVIAQSLLKSTQQSSCNWSLPCPASTRSVAKVASERKSYATLWIKAAMESDLSQFPAQLKTDFEASEALPSNNSNMPCSITSKTKNVLPKGSSILMAANALQYEYNRWFLRYIDKFLDTLQSEDGDSACELEVANLLCQLKRVDDWLNNITRKDLNWPRDRIRDNMLSEDEEIEACERVRRKIYSILLRHVESAAIALESMSTPDHKEDRELMLTS</sequence>
<dbReference type="InterPro" id="IPR049172">
    <property type="entry name" value="DUF6857_pln"/>
</dbReference>
<feature type="compositionally biased region" description="Low complexity" evidence="1">
    <location>
        <begin position="238"/>
        <end position="251"/>
    </location>
</feature>
<feature type="domain" description="DUF936" evidence="2">
    <location>
        <begin position="4"/>
        <end position="126"/>
    </location>
</feature>
<evidence type="ECO:0000259" key="2">
    <source>
        <dbReference type="Pfam" id="PF06075"/>
    </source>
</evidence>
<keyword evidence="5" id="KW-1185">Reference proteome</keyword>
<dbReference type="Pfam" id="PF21647">
    <property type="entry name" value="DUF6857"/>
    <property type="match status" value="1"/>
</dbReference>
<dbReference type="EMBL" id="CP136897">
    <property type="protein sequence ID" value="WOL16950.1"/>
    <property type="molecule type" value="Genomic_DNA"/>
</dbReference>
<gene>
    <name evidence="4" type="ORF">Cni_G25738</name>
</gene>
<dbReference type="InterPro" id="IPR048297">
    <property type="entry name" value="DUF936_dom_pln"/>
</dbReference>
<evidence type="ECO:0000313" key="5">
    <source>
        <dbReference type="Proteomes" id="UP001327560"/>
    </source>
</evidence>
<feature type="region of interest" description="Disordered" evidence="1">
    <location>
        <begin position="232"/>
        <end position="277"/>
    </location>
</feature>
<dbReference type="Pfam" id="PF06075">
    <property type="entry name" value="DUF936"/>
    <property type="match status" value="1"/>
</dbReference>
<evidence type="ECO:0000256" key="1">
    <source>
        <dbReference type="SAM" id="MobiDB-lite"/>
    </source>
</evidence>
<dbReference type="PANTHER" id="PTHR31928">
    <property type="entry name" value="EXPRESSED PROTEIN"/>
    <property type="match status" value="1"/>
</dbReference>
<evidence type="ECO:0000259" key="3">
    <source>
        <dbReference type="Pfam" id="PF21647"/>
    </source>
</evidence>
<protein>
    <submittedName>
        <fullName evidence="4">Uncharacterized protein</fullName>
    </submittedName>
</protein>
<feature type="compositionally biased region" description="Low complexity" evidence="1">
    <location>
        <begin position="135"/>
        <end position="151"/>
    </location>
</feature>
<reference evidence="4 5" key="1">
    <citation type="submission" date="2023-10" db="EMBL/GenBank/DDBJ databases">
        <title>Chromosome-scale genome assembly provides insights into flower coloration mechanisms of Canna indica.</title>
        <authorList>
            <person name="Li C."/>
        </authorList>
    </citation>
    <scope>NUCLEOTIDE SEQUENCE [LARGE SCALE GENOMIC DNA]</scope>
    <source>
        <tissue evidence="4">Flower</tissue>
    </source>
</reference>